<organism evidence="4 5">
    <name type="scientific">Aliivibrio sifiae</name>
    <dbReference type="NCBI Taxonomy" id="566293"/>
    <lineage>
        <taxon>Bacteria</taxon>
        <taxon>Pseudomonadati</taxon>
        <taxon>Pseudomonadota</taxon>
        <taxon>Gammaproteobacteria</taxon>
        <taxon>Vibrionales</taxon>
        <taxon>Vibrionaceae</taxon>
        <taxon>Aliivibrio</taxon>
    </lineage>
</organism>
<dbReference type="AlphaFoldDB" id="A0A2S7X815"/>
<proteinExistence type="predicted"/>
<reference evidence="3" key="4">
    <citation type="submission" date="2023-01" db="EMBL/GenBank/DDBJ databases">
        <title>Draft genome sequence of Aliivibrio sifiae strain NBRC 105001.</title>
        <authorList>
            <person name="Sun Q."/>
            <person name="Mori K."/>
        </authorList>
    </citation>
    <scope>NUCLEOTIDE SEQUENCE</scope>
    <source>
        <strain evidence="3">NBRC 105001</strain>
    </source>
</reference>
<dbReference type="Proteomes" id="UP001156660">
    <property type="component" value="Unassembled WGS sequence"/>
</dbReference>
<evidence type="ECO:0000313" key="6">
    <source>
        <dbReference type="Proteomes" id="UP001156660"/>
    </source>
</evidence>
<gene>
    <name evidence="4" type="ORF">BTO23_15390</name>
    <name evidence="3" type="ORF">GCM10007855_40220</name>
</gene>
<dbReference type="InterPro" id="IPR025139">
    <property type="entry name" value="DUF4062"/>
</dbReference>
<dbReference type="EMBL" id="MSCP01000002">
    <property type="protein sequence ID" value="PQJ87490.1"/>
    <property type="molecule type" value="Genomic_DNA"/>
</dbReference>
<reference evidence="6" key="3">
    <citation type="journal article" date="2019" name="Int. J. Syst. Evol. Microbiol.">
        <title>The Global Catalogue of Microorganisms (GCM) 10K type strain sequencing project: providing services to taxonomists for standard genome sequencing and annotation.</title>
        <authorList>
            <consortium name="The Broad Institute Genomics Platform"/>
            <consortium name="The Broad Institute Genome Sequencing Center for Infectious Disease"/>
            <person name="Wu L."/>
            <person name="Ma J."/>
        </authorList>
    </citation>
    <scope>NUCLEOTIDE SEQUENCE [LARGE SCALE GENOMIC DNA]</scope>
    <source>
        <strain evidence="6">NBRC 105001</strain>
    </source>
</reference>
<keyword evidence="6" id="KW-1185">Reference proteome</keyword>
<evidence type="ECO:0000313" key="5">
    <source>
        <dbReference type="Proteomes" id="UP000239273"/>
    </source>
</evidence>
<accession>A0A2S7X815</accession>
<dbReference type="OrthoDB" id="72299at2"/>
<sequence length="445" mass="51138">MDEKKYQVFVSSTYVDLVDARNKIIETILSLYHFPVGMEMFSADDSEQWEIIQETINISDYYVIIIGHKYGSVAADGISYTEKEYDYAKEKGLPILAFIRDRFVATLPHEREVDIEKEQKLQKFIEKATANKMCDFWYNIDDLATKVAIALPKIFRRTPQIGWIRGDEAISKEVSKELVSLSTENRQLRTKLEYLESQIIKELPDIRVTINSSQIVEINHTDLAEIRVPELLKLEDVSKQLEPFITAEDIESYNKNLPSEDVIKKYNEESNFYEYINNEPLELNFEIINKGNTKANDIFVTLDFPDFVRVIEKDDIVDINQPSNPIPSNPILKANEKYQKSLIDHRIGAIMAGSPLLGLNHAFPEVNFSRYTNLAKLHTNLNYSSSVNDNTVQLRLNNLIHTRMKNISGDIVIAPLRKGSGKINVTIICEEYKVESKFTLNILVS</sequence>
<reference evidence="4 5" key="2">
    <citation type="submission" date="2016-12" db="EMBL/GenBank/DDBJ databases">
        <title>Diversity of luminous bacteria.</title>
        <authorList>
            <person name="Yoshizawa S."/>
            <person name="Kogure K."/>
        </authorList>
    </citation>
    <scope>NUCLEOTIDE SEQUENCE [LARGE SCALE GENOMIC DNA]</scope>
    <source>
        <strain evidence="4 5">NBRC 105001</strain>
    </source>
</reference>
<evidence type="ECO:0000256" key="1">
    <source>
        <dbReference type="SAM" id="Coils"/>
    </source>
</evidence>
<comment type="caution">
    <text evidence="4">The sequence shown here is derived from an EMBL/GenBank/DDBJ whole genome shotgun (WGS) entry which is preliminary data.</text>
</comment>
<name>A0A2S7X815_9GAMM</name>
<keyword evidence="1" id="KW-0175">Coiled coil</keyword>
<dbReference type="Proteomes" id="UP000239273">
    <property type="component" value="Unassembled WGS sequence"/>
</dbReference>
<dbReference type="Pfam" id="PF13271">
    <property type="entry name" value="DUF4062"/>
    <property type="match status" value="1"/>
</dbReference>
<evidence type="ECO:0000259" key="2">
    <source>
        <dbReference type="Pfam" id="PF13271"/>
    </source>
</evidence>
<evidence type="ECO:0000313" key="3">
    <source>
        <dbReference type="EMBL" id="GLR77147.1"/>
    </source>
</evidence>
<protein>
    <recommendedName>
        <fullName evidence="2">DUF4062 domain-containing protein</fullName>
    </recommendedName>
</protein>
<feature type="coiled-coil region" evidence="1">
    <location>
        <begin position="171"/>
        <end position="198"/>
    </location>
</feature>
<dbReference type="EMBL" id="BSOU01000023">
    <property type="protein sequence ID" value="GLR77147.1"/>
    <property type="molecule type" value="Genomic_DNA"/>
</dbReference>
<evidence type="ECO:0000313" key="4">
    <source>
        <dbReference type="EMBL" id="PQJ87490.1"/>
    </source>
</evidence>
<reference evidence="3" key="1">
    <citation type="journal article" date="2014" name="Int. J. Syst. Evol. Microbiol.">
        <title>Complete genome of a new Firmicutes species belonging to the dominant human colonic microbiota ('Ruminococcus bicirculans') reveals two chromosomes and a selective capacity to utilize plant glucans.</title>
        <authorList>
            <consortium name="NISC Comparative Sequencing Program"/>
            <person name="Wegmann U."/>
            <person name="Louis P."/>
            <person name="Goesmann A."/>
            <person name="Henrissat B."/>
            <person name="Duncan S.H."/>
            <person name="Flint H.J."/>
        </authorList>
    </citation>
    <scope>NUCLEOTIDE SEQUENCE</scope>
    <source>
        <strain evidence="3">NBRC 105001</strain>
    </source>
</reference>
<dbReference type="RefSeq" id="WP_105063959.1">
    <property type="nucleotide sequence ID" value="NZ_BSOU01000023.1"/>
</dbReference>
<feature type="domain" description="DUF4062" evidence="2">
    <location>
        <begin position="7"/>
        <end position="88"/>
    </location>
</feature>